<dbReference type="Gene3D" id="3.40.50.150">
    <property type="entry name" value="Vaccinia Virus protein VP39"/>
    <property type="match status" value="1"/>
</dbReference>
<protein>
    <submittedName>
        <fullName evidence="3">SAM-dependent methyltransferase</fullName>
    </submittedName>
</protein>
<feature type="transmembrane region" description="Helical" evidence="1">
    <location>
        <begin position="57"/>
        <end position="76"/>
    </location>
</feature>
<accession>A0ABT1K8A2</accession>
<evidence type="ECO:0000313" key="4">
    <source>
        <dbReference type="Proteomes" id="UP001320766"/>
    </source>
</evidence>
<dbReference type="InterPro" id="IPR041698">
    <property type="entry name" value="Methyltransf_25"/>
</dbReference>
<feature type="domain" description="Methyltransferase" evidence="2">
    <location>
        <begin position="531"/>
        <end position="623"/>
    </location>
</feature>
<sequence length="683" mass="76267">MRLLLEPSSLLPSWVRYALGVILVAAAGGGAVWLLARTLQPWGVGEEQSGGIVVFTNVVKLLALLVMCWAVLAYAVHNRPTRFRWRNPRPRTADPDGLRALVAEAAELVGWDRPLPVIRLSAWPKVIVIRRFHGGVVKLGVPLLLGLSKEELRVILVRELILSHRVPRRLMSVLGLNSEDLERAARGERFRWRPWLRAHAYRMRRDLWEDTGEMVGGAQILERATWRENLIIHAFVWHLRRHVHTMPFPTYFTDVYRSFGRLLAEDDLLARIAPNVDSYWIEEIDAHERRLTEEFGWKPGRPVDPVTDPALTDLPAKVEHRLGRVLLRYYTNDRNTARRSLPLAETTAEQWLLHHEDQLEQLRAAARAVLGGSHKITDLVRLAADDGRLKELDWWHAKTVCPHPTRAVCVLLPLLQVGLRRQGYVHHDPVRQRLLTGPEGDKVDVVQLAGKIAAELREGGDMARHDPDEDARRLAAESLAGGDATGWFERLYAGSAAGEAVVPWDSGGPHPLLVAWTEGHEPERRDSPKALVVGAGLGDDAEHVAALGYATTAFDVSESAVRLAQERFPGTAVSYQVADLFDPPAGWRRAFDLVVEIMTVQALPEPLHQDAIERIASFVRPGGTLLVIASGRDEGDPAGAPPWPLTRAEVTAFAVGGLGVGEIEDLREPGRRRWRATFHRLTS</sequence>
<evidence type="ECO:0000259" key="2">
    <source>
        <dbReference type="Pfam" id="PF13649"/>
    </source>
</evidence>
<dbReference type="Proteomes" id="UP001320766">
    <property type="component" value="Unassembled WGS sequence"/>
</dbReference>
<feature type="transmembrane region" description="Helical" evidence="1">
    <location>
        <begin position="14"/>
        <end position="36"/>
    </location>
</feature>
<evidence type="ECO:0000256" key="1">
    <source>
        <dbReference type="SAM" id="Phobius"/>
    </source>
</evidence>
<comment type="caution">
    <text evidence="3">The sequence shown here is derived from an EMBL/GenBank/DDBJ whole genome shotgun (WGS) entry which is preliminary data.</text>
</comment>
<keyword evidence="3" id="KW-0489">Methyltransferase</keyword>
<dbReference type="Pfam" id="PF13649">
    <property type="entry name" value="Methyltransf_25"/>
    <property type="match status" value="1"/>
</dbReference>
<proteinExistence type="predicted"/>
<keyword evidence="1" id="KW-1133">Transmembrane helix</keyword>
<keyword evidence="1" id="KW-0812">Transmembrane</keyword>
<organism evidence="3 4">
    <name type="scientific">Nonomuraea roseoviolacea subsp. carminata</name>
    <dbReference type="NCBI Taxonomy" id="160689"/>
    <lineage>
        <taxon>Bacteria</taxon>
        <taxon>Bacillati</taxon>
        <taxon>Actinomycetota</taxon>
        <taxon>Actinomycetes</taxon>
        <taxon>Streptosporangiales</taxon>
        <taxon>Streptosporangiaceae</taxon>
        <taxon>Nonomuraea</taxon>
    </lineage>
</organism>
<dbReference type="RefSeq" id="WP_253775399.1">
    <property type="nucleotide sequence ID" value="NZ_BAAAVE010000018.1"/>
</dbReference>
<gene>
    <name evidence="3" type="ORF">HD595_006341</name>
</gene>
<dbReference type="CDD" id="cd02440">
    <property type="entry name" value="AdoMet_MTases"/>
    <property type="match status" value="1"/>
</dbReference>
<dbReference type="EMBL" id="JAMZEC010000001">
    <property type="protein sequence ID" value="MCP2350219.1"/>
    <property type="molecule type" value="Genomic_DNA"/>
</dbReference>
<dbReference type="GO" id="GO:0032259">
    <property type="term" value="P:methylation"/>
    <property type="evidence" value="ECO:0007669"/>
    <property type="project" value="UniProtKB-KW"/>
</dbReference>
<keyword evidence="3" id="KW-0808">Transferase</keyword>
<keyword evidence="4" id="KW-1185">Reference proteome</keyword>
<evidence type="ECO:0000313" key="3">
    <source>
        <dbReference type="EMBL" id="MCP2350219.1"/>
    </source>
</evidence>
<dbReference type="InterPro" id="IPR029063">
    <property type="entry name" value="SAM-dependent_MTases_sf"/>
</dbReference>
<reference evidence="3 4" key="1">
    <citation type="submission" date="2022-06" db="EMBL/GenBank/DDBJ databases">
        <title>Sequencing the genomes of 1000 actinobacteria strains.</title>
        <authorList>
            <person name="Klenk H.-P."/>
        </authorList>
    </citation>
    <scope>NUCLEOTIDE SEQUENCE [LARGE SCALE GENOMIC DNA]</scope>
    <source>
        <strain evidence="3 4">DSM 44170</strain>
    </source>
</reference>
<dbReference type="SUPFAM" id="SSF53335">
    <property type="entry name" value="S-adenosyl-L-methionine-dependent methyltransferases"/>
    <property type="match status" value="1"/>
</dbReference>
<name>A0ABT1K8A2_9ACTN</name>
<dbReference type="GO" id="GO:0008168">
    <property type="term" value="F:methyltransferase activity"/>
    <property type="evidence" value="ECO:0007669"/>
    <property type="project" value="UniProtKB-KW"/>
</dbReference>
<keyword evidence="1" id="KW-0472">Membrane</keyword>